<dbReference type="Pfam" id="PF07719">
    <property type="entry name" value="TPR_2"/>
    <property type="match status" value="1"/>
</dbReference>
<evidence type="ECO:0000313" key="11">
    <source>
        <dbReference type="Proteomes" id="UP001162131"/>
    </source>
</evidence>
<dbReference type="PROSITE" id="PS50005">
    <property type="entry name" value="TPR"/>
    <property type="match status" value="4"/>
</dbReference>
<dbReference type="Proteomes" id="UP001162131">
    <property type="component" value="Unassembled WGS sequence"/>
</dbReference>
<proteinExistence type="inferred from homology"/>
<comment type="similarity">
    <text evidence="1">Belongs to the TTC21 family.</text>
</comment>
<dbReference type="SUPFAM" id="SSF48452">
    <property type="entry name" value="TPR-like"/>
    <property type="match status" value="4"/>
</dbReference>
<dbReference type="SMART" id="SM00028">
    <property type="entry name" value="TPR"/>
    <property type="match status" value="12"/>
</dbReference>
<evidence type="ECO:0000259" key="8">
    <source>
        <dbReference type="Pfam" id="PF25064"/>
    </source>
</evidence>
<dbReference type="Pfam" id="PF25064">
    <property type="entry name" value="ARM_TT21_5th"/>
    <property type="match status" value="1"/>
</dbReference>
<reference evidence="10" key="1">
    <citation type="submission" date="2021-09" db="EMBL/GenBank/DDBJ databases">
        <authorList>
            <consortium name="AG Swart"/>
            <person name="Singh M."/>
            <person name="Singh A."/>
            <person name="Seah K."/>
            <person name="Emmerich C."/>
        </authorList>
    </citation>
    <scope>NUCLEOTIDE SEQUENCE</scope>
    <source>
        <strain evidence="10">ATCC30299</strain>
    </source>
</reference>
<feature type="repeat" description="TPR" evidence="4">
    <location>
        <begin position="725"/>
        <end position="758"/>
    </location>
</feature>
<dbReference type="InterPro" id="IPR011990">
    <property type="entry name" value="TPR-like_helical_dom_sf"/>
</dbReference>
<evidence type="ECO:0000259" key="7">
    <source>
        <dbReference type="Pfam" id="PF25063"/>
    </source>
</evidence>
<dbReference type="PANTHER" id="PTHR14699:SF0">
    <property type="entry name" value="TETRATRICOPEPTIDE REPEAT PROTEIN 21 HOMOLOG"/>
    <property type="match status" value="1"/>
</dbReference>
<dbReference type="EMBL" id="CAJZBQ010000014">
    <property type="protein sequence ID" value="CAG9315664.1"/>
    <property type="molecule type" value="Genomic_DNA"/>
</dbReference>
<dbReference type="PROSITE" id="PS50293">
    <property type="entry name" value="TPR_REGION"/>
    <property type="match status" value="1"/>
</dbReference>
<sequence length="1309" mass="148781">MESILTSIQYFARQGFYHHIIETCEGEMRRGQDTTLAFWRAFGIFKEGSVTEAIRELDNLMQRRDIQYPACCAIIYYHKQCKLVDQEAVMRFKNQKSTFKSSAGDASLLMAGQFMSLIGKNNKSRQHVTEVLDRNSGNLQALNVYGWNELLTEQDGDIQSASRAFDQVIEESGELVYTRYIDALLGKVKCYETAKKFKEIVEILNDMLVKNPKFVPVLLEKAKVQMMIGDWDEIVETVQRILVASNRNIEALRIWTFHALAREASFDVAVEKLKELHAALVQKEPKNPHLYIEFIKPIARIAGRKQAILEQTLSIAQEARRLKPDSSEVLLELGEQLRLLGDYNAAIQTFTEASQKDEANIQAINKIIHCKILQGHYTDAAQQMEFLFEIEEANGRSAEVTFIASLLAWKKDQDKKEAIRLLDEALSLHVAASKQLSPGFEFYTKLNPDFLVEIAKEYLQYLGLKPLPKTGKPPHYLVRGAKLLETITKQIPGIIEGHLMLAKAKYISNDNQAAQRYIQIALQLDPDCIDALIINALINLQSSQYLAASASLEQALARNFMIRENPMFMLVKGTVEMKQGKYADALKTFEAGINLPGVRSPAPPNKKSQLFLTLSEEDRAIIYANLAICYAENKKLPEASRIMAEAIGEFAGTSAEVIVVIANSEISLKKGDLKQALNILNGILPENPQYKEAKVAQADIYLNNMQNRRLYAKCYYDIVTQEESVENYLLLGEALMRIQEPEEAIKVYEKALRQKPDDLFLTKEIGRALVLTHDYQRAIQYYESASRADPRKSELLTDLARLYLRLKDYHSANLVLEQALKAPVNDINSMRQAAQNYLLQARVFLKSTTNEDPLNLQPLPSAANALENAKTLQTDLLASARDMAPDQVNIERSTCADILFQLGQYYELREKKLDQALNCYLESLNHNEMNEKAIISIAYLYESQGDAQKCMQFCQRMLRINPGNEEASELMAELLLQQNSIDEALVCYQRLLENKTDQYKILSKLLNMLRRAGRIDAFQDFLKNAEKIKGRNADAGLAYCKGLFYKYSGKMKEALEELNKARNDAVFGQPSLELMIKLYLNPNDEAMWSPGRIASESVNAAESLVKELIIKSYSLKAATLEAFVSIAKGQRDTIEKAFQSLSEILQANNFYVPAIIIYSLGKCAANRQEDAKHQLRSLAKIPYHAEFAEDFEKGWLMLAEIYIDSNNLDLSQDLLQRCLRYNQSCSRAMELLGLIKEREGNYKESSNFYESAWRLSKSSSIGFRLAFNYLKARRFVDAIDVSKEVLKLFPDYPRIKQEILDKARESLRP</sequence>
<evidence type="ECO:0000259" key="5">
    <source>
        <dbReference type="Pfam" id="PF25060"/>
    </source>
</evidence>
<dbReference type="InterPro" id="IPR056833">
    <property type="entry name" value="ARM_TT21_N"/>
</dbReference>
<dbReference type="GO" id="GO:0005929">
    <property type="term" value="C:cilium"/>
    <property type="evidence" value="ECO:0007669"/>
    <property type="project" value="GOC"/>
</dbReference>
<keyword evidence="11" id="KW-1185">Reference proteome</keyword>
<protein>
    <recommendedName>
        <fullName evidence="12">Tetratricopeptide repeat protein</fullName>
    </recommendedName>
</protein>
<evidence type="ECO:0000256" key="1">
    <source>
        <dbReference type="ARBA" id="ARBA00010935"/>
    </source>
</evidence>
<dbReference type="InterPro" id="IPR056834">
    <property type="entry name" value="ARM_TT21_C"/>
</dbReference>
<feature type="repeat" description="TPR" evidence="4">
    <location>
        <begin position="759"/>
        <end position="792"/>
    </location>
</feature>
<feature type="repeat" description="TPR" evidence="4">
    <location>
        <begin position="327"/>
        <end position="360"/>
    </location>
</feature>
<evidence type="ECO:0000256" key="4">
    <source>
        <dbReference type="PROSITE-ProRule" id="PRU00339"/>
    </source>
</evidence>
<evidence type="ECO:0000259" key="9">
    <source>
        <dbReference type="Pfam" id="PF25068"/>
    </source>
</evidence>
<keyword evidence="2" id="KW-0677">Repeat</keyword>
<feature type="domain" description="Tetratricopeptide repeat protein 21A/21B N-terminal ARM repeat" evidence="6">
    <location>
        <begin position="8"/>
        <end position="234"/>
    </location>
</feature>
<organism evidence="10 11">
    <name type="scientific">Blepharisma stoltei</name>
    <dbReference type="NCBI Taxonomy" id="1481888"/>
    <lineage>
        <taxon>Eukaryota</taxon>
        <taxon>Sar</taxon>
        <taxon>Alveolata</taxon>
        <taxon>Ciliophora</taxon>
        <taxon>Postciliodesmatophora</taxon>
        <taxon>Heterotrichea</taxon>
        <taxon>Heterotrichida</taxon>
        <taxon>Blepharismidae</taxon>
        <taxon>Blepharisma</taxon>
    </lineage>
</organism>
<evidence type="ECO:0000259" key="6">
    <source>
        <dbReference type="Pfam" id="PF25062"/>
    </source>
</evidence>
<dbReference type="PANTHER" id="PTHR14699">
    <property type="entry name" value="STI2 PROTEIN-RELATED"/>
    <property type="match status" value="1"/>
</dbReference>
<dbReference type="InterPro" id="IPR040364">
    <property type="entry name" value="TTC21A/TTC21B"/>
</dbReference>
<dbReference type="Gene3D" id="1.25.40.10">
    <property type="entry name" value="Tetratricopeptide repeat domain"/>
    <property type="match status" value="5"/>
</dbReference>
<comment type="caution">
    <text evidence="10">The sequence shown here is derived from an EMBL/GenBank/DDBJ whole genome shotgun (WGS) entry which is preliminary data.</text>
</comment>
<feature type="repeat" description="TPR" evidence="4">
    <location>
        <begin position="931"/>
        <end position="964"/>
    </location>
</feature>
<dbReference type="InterPro" id="IPR056832">
    <property type="entry name" value="ARM_TT21_2nd"/>
</dbReference>
<feature type="domain" description="Tetratricopeptide repeat protein 21A/21B second ARM" evidence="5">
    <location>
        <begin position="272"/>
        <end position="541"/>
    </location>
</feature>
<dbReference type="GO" id="GO:0061512">
    <property type="term" value="P:protein localization to cilium"/>
    <property type="evidence" value="ECO:0007669"/>
    <property type="project" value="TreeGrafter"/>
</dbReference>
<dbReference type="InterPro" id="IPR056835">
    <property type="entry name" value="ARM_TT21_5th"/>
</dbReference>
<dbReference type="Pfam" id="PF25058">
    <property type="entry name" value="ARM_TT21"/>
    <property type="match status" value="1"/>
</dbReference>
<evidence type="ECO:0000313" key="10">
    <source>
        <dbReference type="EMBL" id="CAG9315664.1"/>
    </source>
</evidence>
<dbReference type="Pfam" id="PF25063">
    <property type="entry name" value="ARM_TT21_C"/>
    <property type="match status" value="1"/>
</dbReference>
<name>A0AAU9IJI6_9CILI</name>
<dbReference type="GO" id="GO:0030991">
    <property type="term" value="C:intraciliary transport particle A"/>
    <property type="evidence" value="ECO:0007669"/>
    <property type="project" value="TreeGrafter"/>
</dbReference>
<dbReference type="Pfam" id="PF25060">
    <property type="entry name" value="ARM_TT21_2nd"/>
    <property type="match status" value="1"/>
</dbReference>
<dbReference type="GO" id="GO:0035721">
    <property type="term" value="P:intraciliary retrograde transport"/>
    <property type="evidence" value="ECO:0007669"/>
    <property type="project" value="TreeGrafter"/>
</dbReference>
<evidence type="ECO:0008006" key="12">
    <source>
        <dbReference type="Google" id="ProtNLM"/>
    </source>
</evidence>
<dbReference type="InterPro" id="IPR056836">
    <property type="entry name" value="ARM_TT21_4th"/>
</dbReference>
<evidence type="ECO:0000256" key="2">
    <source>
        <dbReference type="ARBA" id="ARBA00022737"/>
    </source>
</evidence>
<gene>
    <name evidence="10" type="ORF">BSTOLATCC_MIC14414</name>
</gene>
<dbReference type="Pfam" id="PF25062">
    <property type="entry name" value="ARM_TT21_N"/>
    <property type="match status" value="1"/>
</dbReference>
<accession>A0AAU9IJI6</accession>
<dbReference type="Pfam" id="PF25068">
    <property type="entry name" value="ARM_TT21_4th"/>
    <property type="match status" value="1"/>
</dbReference>
<feature type="domain" description="Tetratricopeptide repeat protein 21A/21B fifth ARM repeats" evidence="8">
    <location>
        <begin position="965"/>
        <end position="1080"/>
    </location>
</feature>
<keyword evidence="3 4" id="KW-0802">TPR repeat</keyword>
<evidence type="ECO:0000256" key="3">
    <source>
        <dbReference type="ARBA" id="ARBA00022803"/>
    </source>
</evidence>
<dbReference type="InterPro" id="IPR019734">
    <property type="entry name" value="TPR_rpt"/>
</dbReference>
<dbReference type="InterPro" id="IPR013105">
    <property type="entry name" value="TPR_2"/>
</dbReference>
<feature type="domain" description="Tetratricopeptide repeat protein 21A/21B fourth ARM" evidence="9">
    <location>
        <begin position="761"/>
        <end position="924"/>
    </location>
</feature>
<feature type="domain" description="Tetratricopeptide repeat protein 21A/21B C-terminal ARM" evidence="7">
    <location>
        <begin position="1100"/>
        <end position="1304"/>
    </location>
</feature>